<dbReference type="AlphaFoldDB" id="A0A495IXD9"/>
<reference evidence="1 2" key="1">
    <citation type="submission" date="2018-10" db="EMBL/GenBank/DDBJ databases">
        <title>Genomic Encyclopedia of Archaeal and Bacterial Type Strains, Phase II (KMG-II): from individual species to whole genera.</title>
        <authorList>
            <person name="Goeker M."/>
        </authorList>
    </citation>
    <scope>NUCLEOTIDE SEQUENCE [LARGE SCALE GENOMIC DNA]</scope>
    <source>
        <strain evidence="1 2">DSM 18602</strain>
    </source>
</reference>
<accession>A0A495IXD9</accession>
<comment type="caution">
    <text evidence="1">The sequence shown here is derived from an EMBL/GenBank/DDBJ whole genome shotgun (WGS) entry which is preliminary data.</text>
</comment>
<evidence type="ECO:0000313" key="1">
    <source>
        <dbReference type="EMBL" id="RKR81163.1"/>
    </source>
</evidence>
<evidence type="ECO:0000313" key="2">
    <source>
        <dbReference type="Proteomes" id="UP000268007"/>
    </source>
</evidence>
<keyword evidence="2" id="KW-1185">Reference proteome</keyword>
<proteinExistence type="predicted"/>
<dbReference type="Proteomes" id="UP000268007">
    <property type="component" value="Unassembled WGS sequence"/>
</dbReference>
<organism evidence="1 2">
    <name type="scientific">Mucilaginibacter gracilis</name>
    <dbReference type="NCBI Taxonomy" id="423350"/>
    <lineage>
        <taxon>Bacteria</taxon>
        <taxon>Pseudomonadati</taxon>
        <taxon>Bacteroidota</taxon>
        <taxon>Sphingobacteriia</taxon>
        <taxon>Sphingobacteriales</taxon>
        <taxon>Sphingobacteriaceae</taxon>
        <taxon>Mucilaginibacter</taxon>
    </lineage>
</organism>
<gene>
    <name evidence="1" type="ORF">BDD43_1307</name>
</gene>
<name>A0A495IXD9_9SPHI</name>
<sequence length="223" mass="24839">MVHIKQKGFEMKRLIFILLTVFTASAFAQQKGERPLVQFTGVVLSADSSTVIPYATVTNVSAKNVVNLANYKGYFSFVAHELDTLRFTSIGYASTLVVIPANVKDKSYTLQVKLNGKSINLPVVHVFPWATTDEFRKDFVTMKIADDDLEIARKNLSGKSIASLTHSLPRDSKEIQTAWAQNEHNDIVNQHSYVNPLYNPFAWGALIKEITEGNKSRGVSDSN</sequence>
<protein>
    <recommendedName>
        <fullName evidence="3">Carboxypeptidase-like protein</fullName>
    </recommendedName>
</protein>
<dbReference type="EMBL" id="RBKU01000001">
    <property type="protein sequence ID" value="RKR81163.1"/>
    <property type="molecule type" value="Genomic_DNA"/>
</dbReference>
<evidence type="ECO:0008006" key="3">
    <source>
        <dbReference type="Google" id="ProtNLM"/>
    </source>
</evidence>